<evidence type="ECO:0000313" key="1">
    <source>
        <dbReference type="EMBL" id="MBM6500066.1"/>
    </source>
</evidence>
<dbReference type="Proteomes" id="UP000759529">
    <property type="component" value="Unassembled WGS sequence"/>
</dbReference>
<name>A0ABS2CYS9_9FLAO</name>
<gene>
    <name evidence="1" type="ORF">H9X54_012250</name>
</gene>
<keyword evidence="2" id="KW-1185">Reference proteome</keyword>
<accession>A0ABS2CYS9</accession>
<dbReference type="RefSeq" id="WP_187656948.1">
    <property type="nucleotide sequence ID" value="NZ_JACSOD020000496.1"/>
</dbReference>
<evidence type="ECO:0000313" key="2">
    <source>
        <dbReference type="Proteomes" id="UP000759529"/>
    </source>
</evidence>
<sequence length="209" mass="24628">MKKIIVALLLVSLFSCGKKEIQLPQLNETIIADVKDHSPIFMFFELNGKDTLIDVNRSNSISSTNWLFNIDKRLPLKLVIPEIQKLQAKKEKSSHKKEGSENYFTYMDKEKKTLAFLPFTSVEYKLKSFDEKNLEFYLLKNNFFRIGDDIKSIDKLNDFINKVSSENQSRIIFSFDKQMSFEKYMDYKIIIKNLDISKKILTTDKEFIY</sequence>
<evidence type="ECO:0008006" key="3">
    <source>
        <dbReference type="Google" id="ProtNLM"/>
    </source>
</evidence>
<reference evidence="1 2" key="1">
    <citation type="submission" date="2021-02" db="EMBL/GenBank/DDBJ databases">
        <authorList>
            <person name="Jung H.S."/>
            <person name="Chun B.H."/>
            <person name="Jeon C.O."/>
        </authorList>
    </citation>
    <scope>NUCLEOTIDE SEQUENCE [LARGE SCALE GENOMIC DNA]</scope>
    <source>
        <strain evidence="1 2">LMG 25203</strain>
    </source>
</reference>
<dbReference type="PROSITE" id="PS51257">
    <property type="entry name" value="PROKAR_LIPOPROTEIN"/>
    <property type="match status" value="1"/>
</dbReference>
<organism evidence="1 2">
    <name type="scientific">Flavobacterium macrobrachii</name>
    <dbReference type="NCBI Taxonomy" id="591204"/>
    <lineage>
        <taxon>Bacteria</taxon>
        <taxon>Pseudomonadati</taxon>
        <taxon>Bacteroidota</taxon>
        <taxon>Flavobacteriia</taxon>
        <taxon>Flavobacteriales</taxon>
        <taxon>Flavobacteriaceae</taxon>
        <taxon>Flavobacterium</taxon>
    </lineage>
</organism>
<protein>
    <recommendedName>
        <fullName evidence="3">Lipoprotein</fullName>
    </recommendedName>
</protein>
<dbReference type="EMBL" id="JACSOD020000496">
    <property type="protein sequence ID" value="MBM6500066.1"/>
    <property type="molecule type" value="Genomic_DNA"/>
</dbReference>
<comment type="caution">
    <text evidence="1">The sequence shown here is derived from an EMBL/GenBank/DDBJ whole genome shotgun (WGS) entry which is preliminary data.</text>
</comment>
<proteinExistence type="predicted"/>